<feature type="compositionally biased region" description="Acidic residues" evidence="1">
    <location>
        <begin position="40"/>
        <end position="54"/>
    </location>
</feature>
<accession>A0A2P5CU45</accession>
<evidence type="ECO:0000313" key="3">
    <source>
        <dbReference type="Proteomes" id="UP000237105"/>
    </source>
</evidence>
<feature type="region of interest" description="Disordered" evidence="1">
    <location>
        <begin position="38"/>
        <end position="64"/>
    </location>
</feature>
<dbReference type="AlphaFoldDB" id="A0A2P5CU45"/>
<protein>
    <submittedName>
        <fullName evidence="2">Uncharacterized protein</fullName>
    </submittedName>
</protein>
<keyword evidence="3" id="KW-1185">Reference proteome</keyword>
<dbReference type="EMBL" id="JXTB01000094">
    <property type="protein sequence ID" value="PON64575.1"/>
    <property type="molecule type" value="Genomic_DNA"/>
</dbReference>
<name>A0A2P5CU45_PARAD</name>
<dbReference type="OrthoDB" id="10388012at2759"/>
<sequence>MSHVQKNNANTNYDIEHRDGNFINDIELEDDTILDYKEAEFEEDDNDTDDDVDEIPSTSEFDSD</sequence>
<evidence type="ECO:0000256" key="1">
    <source>
        <dbReference type="SAM" id="MobiDB-lite"/>
    </source>
</evidence>
<comment type="caution">
    <text evidence="2">The sequence shown here is derived from an EMBL/GenBank/DDBJ whole genome shotgun (WGS) entry which is preliminary data.</text>
</comment>
<gene>
    <name evidence="2" type="ORF">PanWU01x14_122870</name>
</gene>
<feature type="region of interest" description="Disordered" evidence="1">
    <location>
        <begin position="1"/>
        <end position="20"/>
    </location>
</feature>
<organism evidence="2 3">
    <name type="scientific">Parasponia andersonii</name>
    <name type="common">Sponia andersonii</name>
    <dbReference type="NCBI Taxonomy" id="3476"/>
    <lineage>
        <taxon>Eukaryota</taxon>
        <taxon>Viridiplantae</taxon>
        <taxon>Streptophyta</taxon>
        <taxon>Embryophyta</taxon>
        <taxon>Tracheophyta</taxon>
        <taxon>Spermatophyta</taxon>
        <taxon>Magnoliopsida</taxon>
        <taxon>eudicotyledons</taxon>
        <taxon>Gunneridae</taxon>
        <taxon>Pentapetalae</taxon>
        <taxon>rosids</taxon>
        <taxon>fabids</taxon>
        <taxon>Rosales</taxon>
        <taxon>Cannabaceae</taxon>
        <taxon>Parasponia</taxon>
    </lineage>
</organism>
<feature type="compositionally biased region" description="Polar residues" evidence="1">
    <location>
        <begin position="1"/>
        <end position="13"/>
    </location>
</feature>
<proteinExistence type="predicted"/>
<reference evidence="3" key="1">
    <citation type="submission" date="2016-06" db="EMBL/GenBank/DDBJ databases">
        <title>Parallel loss of symbiosis genes in relatives of nitrogen-fixing non-legume Parasponia.</title>
        <authorList>
            <person name="Van Velzen R."/>
            <person name="Holmer R."/>
            <person name="Bu F."/>
            <person name="Rutten L."/>
            <person name="Van Zeijl A."/>
            <person name="Liu W."/>
            <person name="Santuari L."/>
            <person name="Cao Q."/>
            <person name="Sharma T."/>
            <person name="Shen D."/>
            <person name="Roswanjaya Y."/>
            <person name="Wardhani T."/>
            <person name="Kalhor M.S."/>
            <person name="Jansen J."/>
            <person name="Van den Hoogen J."/>
            <person name="Gungor B."/>
            <person name="Hartog M."/>
            <person name="Hontelez J."/>
            <person name="Verver J."/>
            <person name="Yang W.-C."/>
            <person name="Schijlen E."/>
            <person name="Repin R."/>
            <person name="Schilthuizen M."/>
            <person name="Schranz E."/>
            <person name="Heidstra R."/>
            <person name="Miyata K."/>
            <person name="Fedorova E."/>
            <person name="Kohlen W."/>
            <person name="Bisseling T."/>
            <person name="Smit S."/>
            <person name="Geurts R."/>
        </authorList>
    </citation>
    <scope>NUCLEOTIDE SEQUENCE [LARGE SCALE GENOMIC DNA]</scope>
    <source>
        <strain evidence="3">cv. WU1-14</strain>
    </source>
</reference>
<evidence type="ECO:0000313" key="2">
    <source>
        <dbReference type="EMBL" id="PON64575.1"/>
    </source>
</evidence>
<dbReference type="Proteomes" id="UP000237105">
    <property type="component" value="Unassembled WGS sequence"/>
</dbReference>